<feature type="transmembrane region" description="Helical" evidence="6">
    <location>
        <begin position="412"/>
        <end position="429"/>
    </location>
</feature>
<evidence type="ECO:0000256" key="5">
    <source>
        <dbReference type="ARBA" id="ARBA00023136"/>
    </source>
</evidence>
<reference evidence="7 8" key="1">
    <citation type="submission" date="2016-10" db="EMBL/GenBank/DDBJ databases">
        <title>The Draft Genome Sequence of the Potato Rhizosphere Bacteria Ochrobactrum sp. IPA7.2.</title>
        <authorList>
            <person name="Gogoleva N.E."/>
            <person name="Khlopko Y.A."/>
            <person name="Burygin G.L."/>
            <person name="Plotnikov A.O."/>
        </authorList>
    </citation>
    <scope>NUCLEOTIDE SEQUENCE [LARGE SCALE GENOMIC DNA]</scope>
    <source>
        <strain evidence="7 8">IPA7.2</strain>
    </source>
</reference>
<evidence type="ECO:0000256" key="4">
    <source>
        <dbReference type="ARBA" id="ARBA00022989"/>
    </source>
</evidence>
<dbReference type="Proteomes" id="UP000182985">
    <property type="component" value="Unassembled WGS sequence"/>
</dbReference>
<evidence type="ECO:0000256" key="1">
    <source>
        <dbReference type="ARBA" id="ARBA00004141"/>
    </source>
</evidence>
<dbReference type="OrthoDB" id="9779554at2"/>
<keyword evidence="4 6" id="KW-1133">Transmembrane helix</keyword>
<feature type="transmembrane region" description="Helical" evidence="6">
    <location>
        <begin position="463"/>
        <end position="488"/>
    </location>
</feature>
<protein>
    <recommendedName>
        <fullName evidence="6">Phosphate transporter</fullName>
    </recommendedName>
</protein>
<feature type="transmembrane region" description="Helical" evidence="6">
    <location>
        <begin position="139"/>
        <end position="159"/>
    </location>
</feature>
<evidence type="ECO:0000256" key="3">
    <source>
        <dbReference type="ARBA" id="ARBA00022692"/>
    </source>
</evidence>
<dbReference type="InterPro" id="IPR001204">
    <property type="entry name" value="Phos_transporter"/>
</dbReference>
<organism evidence="7 8">
    <name type="scientific">Brucella cytisi</name>
    <dbReference type="NCBI Taxonomy" id="407152"/>
    <lineage>
        <taxon>Bacteria</taxon>
        <taxon>Pseudomonadati</taxon>
        <taxon>Pseudomonadota</taxon>
        <taxon>Alphaproteobacteria</taxon>
        <taxon>Hyphomicrobiales</taxon>
        <taxon>Brucellaceae</taxon>
        <taxon>Brucella/Ochrobactrum group</taxon>
        <taxon>Brucella</taxon>
    </lineage>
</organism>
<comment type="subcellular location">
    <subcellularLocation>
        <location evidence="1 6">Membrane</location>
        <topology evidence="1 6">Multi-pass membrane protein</topology>
    </subcellularLocation>
</comment>
<dbReference type="PANTHER" id="PTHR11101">
    <property type="entry name" value="PHOSPHATE TRANSPORTER"/>
    <property type="match status" value="1"/>
</dbReference>
<dbReference type="AlphaFoldDB" id="A0A1J6HKF0"/>
<evidence type="ECO:0000256" key="2">
    <source>
        <dbReference type="ARBA" id="ARBA00022448"/>
    </source>
</evidence>
<dbReference type="GO" id="GO:0035435">
    <property type="term" value="P:phosphate ion transmembrane transport"/>
    <property type="evidence" value="ECO:0007669"/>
    <property type="project" value="TreeGrafter"/>
</dbReference>
<feature type="transmembrane region" description="Helical" evidence="6">
    <location>
        <begin position="231"/>
        <end position="253"/>
    </location>
</feature>
<feature type="transmembrane region" description="Helical" evidence="6">
    <location>
        <begin position="195"/>
        <end position="219"/>
    </location>
</feature>
<evidence type="ECO:0000256" key="6">
    <source>
        <dbReference type="RuleBase" id="RU363058"/>
    </source>
</evidence>
<dbReference type="RefSeq" id="WP_071632335.1">
    <property type="nucleotide sequence ID" value="NZ_JBCAUP010000005.1"/>
</dbReference>
<feature type="transmembrane region" description="Helical" evidence="6">
    <location>
        <begin position="171"/>
        <end position="189"/>
    </location>
</feature>
<proteinExistence type="inferred from homology"/>
<dbReference type="EMBL" id="MOEC01000013">
    <property type="protein sequence ID" value="OIS92867.1"/>
    <property type="molecule type" value="Genomic_DNA"/>
</dbReference>
<evidence type="ECO:0000313" key="8">
    <source>
        <dbReference type="Proteomes" id="UP000182985"/>
    </source>
</evidence>
<sequence>MANEDLEARHLETLDRDLGRFVKLETAASYVSRPLVAPGIALVFIILAGLGAAMLLGQTSQTLIVVAAAVFGAYMALNIGANDVANNMGPAVGANALSMGGAIAIAAVFESAGALIAGADVVSTVATGIIAPDTLATPIMFIWAMMAALLASALWVNLATWIGAPVSTTHAVVGGVVGAGIVAAGFGAVNWSQMMAIAASWVISPVLGAIIAAGFLWLIKARIVYRADKIAAARIWVPILVGLMAGTFATYLIMKGLKQLVDVSIGTALICGLAVGVGSWLILVPVIRRQSHGLENRNKSLKVLFSIPLVVSAALLSFAHGANDVANAVGPLAAIVQTSQTGALNDGVVIPLWVMLIGACGISFGLCLFGPKLIRMVGNQITKLNPMRAYCVSLSAAITVILASWLGLPVSSTHIAIGAIFGVGFFREWDTERRLKKARQALPLESIPAEERRRRKLVRRSHALTIAAAWVVTVPAAAILSAILFALLKQIPVGHS</sequence>
<feature type="transmembrane region" description="Helical" evidence="6">
    <location>
        <begin position="62"/>
        <end position="80"/>
    </location>
</feature>
<feature type="transmembrane region" description="Helical" evidence="6">
    <location>
        <begin position="265"/>
        <end position="283"/>
    </location>
</feature>
<feature type="transmembrane region" description="Helical" evidence="6">
    <location>
        <begin position="303"/>
        <end position="322"/>
    </location>
</feature>
<dbReference type="PANTHER" id="PTHR11101:SF80">
    <property type="entry name" value="PHOSPHATE TRANSPORTER"/>
    <property type="match status" value="1"/>
</dbReference>
<gene>
    <name evidence="7" type="ORF">BLA27_14380</name>
</gene>
<accession>A0A1J6HKF0</accession>
<feature type="transmembrane region" description="Helical" evidence="6">
    <location>
        <begin position="92"/>
        <end position="119"/>
    </location>
</feature>
<feature type="transmembrane region" description="Helical" evidence="6">
    <location>
        <begin position="35"/>
        <end position="56"/>
    </location>
</feature>
<keyword evidence="5 6" id="KW-0472">Membrane</keyword>
<feature type="transmembrane region" description="Helical" evidence="6">
    <location>
        <begin position="348"/>
        <end position="369"/>
    </location>
</feature>
<dbReference type="GO" id="GO:0016020">
    <property type="term" value="C:membrane"/>
    <property type="evidence" value="ECO:0007669"/>
    <property type="project" value="UniProtKB-SubCell"/>
</dbReference>
<dbReference type="GO" id="GO:0005315">
    <property type="term" value="F:phosphate transmembrane transporter activity"/>
    <property type="evidence" value="ECO:0007669"/>
    <property type="project" value="InterPro"/>
</dbReference>
<name>A0A1J6HKF0_9HYPH</name>
<feature type="transmembrane region" description="Helical" evidence="6">
    <location>
        <begin position="389"/>
        <end position="406"/>
    </location>
</feature>
<evidence type="ECO:0000313" key="7">
    <source>
        <dbReference type="EMBL" id="OIS92867.1"/>
    </source>
</evidence>
<keyword evidence="6" id="KW-0592">Phosphate transport</keyword>
<keyword evidence="2 6" id="KW-0813">Transport</keyword>
<comment type="similarity">
    <text evidence="6">Belongs to the inorganic phosphate transporter (PiT) (TC 2.A.20) family.</text>
</comment>
<keyword evidence="8" id="KW-1185">Reference proteome</keyword>
<comment type="caution">
    <text evidence="7">The sequence shown here is derived from an EMBL/GenBank/DDBJ whole genome shotgun (WGS) entry which is preliminary data.</text>
</comment>
<dbReference type="Pfam" id="PF01384">
    <property type="entry name" value="PHO4"/>
    <property type="match status" value="1"/>
</dbReference>
<keyword evidence="3 6" id="KW-0812">Transmembrane</keyword>